<gene>
    <name evidence="1" type="ORF">PFLUV_G00153280</name>
</gene>
<proteinExistence type="predicted"/>
<organism evidence="1 2">
    <name type="scientific">Perca fluviatilis</name>
    <name type="common">European perch</name>
    <dbReference type="NCBI Taxonomy" id="8168"/>
    <lineage>
        <taxon>Eukaryota</taxon>
        <taxon>Metazoa</taxon>
        <taxon>Chordata</taxon>
        <taxon>Craniata</taxon>
        <taxon>Vertebrata</taxon>
        <taxon>Euteleostomi</taxon>
        <taxon>Actinopterygii</taxon>
        <taxon>Neopterygii</taxon>
        <taxon>Teleostei</taxon>
        <taxon>Neoteleostei</taxon>
        <taxon>Acanthomorphata</taxon>
        <taxon>Eupercaria</taxon>
        <taxon>Perciformes</taxon>
        <taxon>Percoidei</taxon>
        <taxon>Percidae</taxon>
        <taxon>Percinae</taxon>
        <taxon>Perca</taxon>
    </lineage>
</organism>
<accession>A0A6A5ERI9</accession>
<sequence>MAAAWREERLKQEEPFIINAFTLIKKMLDLSYPPSKYTAGLVDEFLHSIFFLGKINKIPFSPEVILSDDEDLLNALKDRYPQPFKLYSSQLPRRSPFSCVLDMIVYLTRQTHQGERQEEEIEKEIIKRLRDLIRPLKEGKKKNKKKPLVSSTICVSHSTITPNAVRYYGVSMSTIGPNPGKTLIAASCFSSWDSYVAGAVMTYYPNKVKRENFDGTIILPEHVRCQAFNLLEERDKTPCRSCGNLFGLTTNEIKESDYGNCAEAESVSKLLTNVVEIREQARPKAETCTEENRQLAAESIRKELEGFLSTMQFSWEGKFYTPQGI</sequence>
<dbReference type="OrthoDB" id="9947986at2759"/>
<dbReference type="AlphaFoldDB" id="A0A6A5ERI9"/>
<comment type="caution">
    <text evidence="1">The sequence shown here is derived from an EMBL/GenBank/DDBJ whole genome shotgun (WGS) entry which is preliminary data.</text>
</comment>
<dbReference type="Proteomes" id="UP000465112">
    <property type="component" value="Chromosome 13"/>
</dbReference>
<evidence type="ECO:0000313" key="1">
    <source>
        <dbReference type="EMBL" id="KAF1381375.1"/>
    </source>
</evidence>
<reference evidence="1 2" key="1">
    <citation type="submission" date="2019-06" db="EMBL/GenBank/DDBJ databases">
        <title>A chromosome-scale genome assembly of the European perch, Perca fluviatilis.</title>
        <authorList>
            <person name="Roques C."/>
            <person name="Zahm M."/>
            <person name="Cabau C."/>
            <person name="Klopp C."/>
            <person name="Bouchez O."/>
            <person name="Donnadieu C."/>
            <person name="Kuhl H."/>
            <person name="Gislard M."/>
            <person name="Guendouz S."/>
            <person name="Journot L."/>
            <person name="Haffray P."/>
            <person name="Bestin A."/>
            <person name="Morvezen R."/>
            <person name="Feron R."/>
            <person name="Wen M."/>
            <person name="Jouanno E."/>
            <person name="Herpin A."/>
            <person name="Schartl M."/>
            <person name="Postlethwait J."/>
            <person name="Schaerlinger B."/>
            <person name="Chardard D."/>
            <person name="Lecocq T."/>
            <person name="Poncet C."/>
            <person name="Jaffrelo L."/>
            <person name="Lampietro C."/>
            <person name="Guiguen Y."/>
        </authorList>
    </citation>
    <scope>NUCLEOTIDE SEQUENCE [LARGE SCALE GENOMIC DNA]</scope>
    <source>
        <tissue evidence="1">Blood</tissue>
    </source>
</reference>
<keyword evidence="2" id="KW-1185">Reference proteome</keyword>
<evidence type="ECO:0000313" key="2">
    <source>
        <dbReference type="Proteomes" id="UP000465112"/>
    </source>
</evidence>
<protein>
    <submittedName>
        <fullName evidence="1">Uncharacterized protein</fullName>
    </submittedName>
</protein>
<dbReference type="EMBL" id="VHII01000013">
    <property type="protein sequence ID" value="KAF1381375.1"/>
    <property type="molecule type" value="Genomic_DNA"/>
</dbReference>
<name>A0A6A5ERI9_PERFL</name>